<dbReference type="PANTHER" id="PTHR34539:SF3">
    <property type="entry name" value="NAC DOMAIN-CONTAINING PROTEIN"/>
    <property type="match status" value="1"/>
</dbReference>
<dbReference type="EMBL" id="JAYWIO010000003">
    <property type="protein sequence ID" value="KAK7274799.1"/>
    <property type="molecule type" value="Genomic_DNA"/>
</dbReference>
<comment type="caution">
    <text evidence="1">The sequence shown here is derived from an EMBL/GenBank/DDBJ whole genome shotgun (WGS) entry which is preliminary data.</text>
</comment>
<sequence length="183" mass="20864">MDETLVTKRPREEILMEKNDLDHEEYSKRHKPYNHILSLLESEEEESTQDLSPLITTLQQEITCASNNSTLLMFPAQENDQNSLTSCATKIEETTSSSTCFSSPNALNEEDDRERIMKHLLHASDDELGIPNTGDDGLLDFGELDGFKSGDGFPSICDELWKFEDEAANYYALMQSELFLWDQ</sequence>
<name>A0AAN9FED1_CROPI</name>
<organism evidence="1 2">
    <name type="scientific">Crotalaria pallida</name>
    <name type="common">Smooth rattlebox</name>
    <name type="synonym">Crotalaria striata</name>
    <dbReference type="NCBI Taxonomy" id="3830"/>
    <lineage>
        <taxon>Eukaryota</taxon>
        <taxon>Viridiplantae</taxon>
        <taxon>Streptophyta</taxon>
        <taxon>Embryophyta</taxon>
        <taxon>Tracheophyta</taxon>
        <taxon>Spermatophyta</taxon>
        <taxon>Magnoliopsida</taxon>
        <taxon>eudicotyledons</taxon>
        <taxon>Gunneridae</taxon>
        <taxon>Pentapetalae</taxon>
        <taxon>rosids</taxon>
        <taxon>fabids</taxon>
        <taxon>Fabales</taxon>
        <taxon>Fabaceae</taxon>
        <taxon>Papilionoideae</taxon>
        <taxon>50 kb inversion clade</taxon>
        <taxon>genistoids sensu lato</taxon>
        <taxon>core genistoids</taxon>
        <taxon>Crotalarieae</taxon>
        <taxon>Crotalaria</taxon>
    </lineage>
</organism>
<evidence type="ECO:0000313" key="2">
    <source>
        <dbReference type="Proteomes" id="UP001372338"/>
    </source>
</evidence>
<gene>
    <name evidence="1" type="ORF">RIF29_15898</name>
</gene>
<dbReference type="Proteomes" id="UP001372338">
    <property type="component" value="Unassembled WGS sequence"/>
</dbReference>
<dbReference type="AlphaFoldDB" id="A0AAN9FED1"/>
<protein>
    <submittedName>
        <fullName evidence="1">Uncharacterized protein</fullName>
    </submittedName>
</protein>
<accession>A0AAN9FED1</accession>
<dbReference type="PANTHER" id="PTHR34539">
    <property type="entry name" value="T6J4.11 PROTEIN"/>
    <property type="match status" value="1"/>
</dbReference>
<keyword evidence="2" id="KW-1185">Reference proteome</keyword>
<evidence type="ECO:0000313" key="1">
    <source>
        <dbReference type="EMBL" id="KAK7274799.1"/>
    </source>
</evidence>
<reference evidence="1 2" key="1">
    <citation type="submission" date="2024-01" db="EMBL/GenBank/DDBJ databases">
        <title>The genomes of 5 underutilized Papilionoideae crops provide insights into root nodulation and disease resistanc.</title>
        <authorList>
            <person name="Yuan L."/>
        </authorList>
    </citation>
    <scope>NUCLEOTIDE SEQUENCE [LARGE SCALE GENOMIC DNA]</scope>
    <source>
        <strain evidence="1">ZHUSHIDOU_FW_LH</strain>
        <tissue evidence="1">Leaf</tissue>
    </source>
</reference>
<proteinExistence type="predicted"/>